<dbReference type="AlphaFoldDB" id="A0A1Q9QVM8"/>
<evidence type="ECO:0000313" key="3">
    <source>
        <dbReference type="Proteomes" id="UP000186736"/>
    </source>
</evidence>
<reference evidence="2 3" key="1">
    <citation type="submission" date="2016-10" db="EMBL/GenBank/DDBJ databases">
        <title>Genome Sequence of Pseudomonas putida GM4FR.</title>
        <authorList>
            <person name="Poehlein A."/>
            <person name="Wemheuer F."/>
            <person name="Hollensteiner J."/>
            <person name="Wemheuer B."/>
        </authorList>
    </citation>
    <scope>NUCLEOTIDE SEQUENCE [LARGE SCALE GENOMIC DNA]</scope>
    <source>
        <strain evidence="2 3">GM4FR</strain>
    </source>
</reference>
<dbReference type="EMBL" id="MKZO01000073">
    <property type="protein sequence ID" value="OLS59206.1"/>
    <property type="molecule type" value="Genomic_DNA"/>
</dbReference>
<evidence type="ECO:0000256" key="1">
    <source>
        <dbReference type="SAM" id="MobiDB-lite"/>
    </source>
</evidence>
<dbReference type="OrthoDB" id="6381296at2"/>
<dbReference type="RefSeq" id="WP_144443643.1">
    <property type="nucleotide sequence ID" value="NZ_MKZO01000073.1"/>
</dbReference>
<accession>A0A1Q9QVM8</accession>
<name>A0A1Q9QVM8_PSEPU</name>
<proteinExistence type="predicted"/>
<feature type="region of interest" description="Disordered" evidence="1">
    <location>
        <begin position="209"/>
        <end position="254"/>
    </location>
</feature>
<protein>
    <submittedName>
        <fullName evidence="2">Uncharacterized protein</fullName>
    </submittedName>
</protein>
<gene>
    <name evidence="2" type="ORF">PSEMO_57150</name>
</gene>
<sequence length="268" mass="30409">MANMLIRLLNRGDKVSIDLGRLSIRPKSQKEIPQEWLDEHSNAIIKDILSGLGIDAYQYYEYGADCYGARHSEGVTLHFRSVVQRSHAYAIYNADLYRSRNTATGLKGERLPAGQFRIKNQRWGFHKFWERSGLKFPPRLSSFHDYMGNLKGILFIADGSDSGSERLDKKTLRPLSVTAEEIERALLADNSLTVSSQKADNFRTNLPDKEFAPGHGKQGSQARLNTCSSPHGKAVNRSRGVVHHYPTQETPPKFQENEEWLERCFGKT</sequence>
<feature type="compositionally biased region" description="Polar residues" evidence="1">
    <location>
        <begin position="218"/>
        <end position="229"/>
    </location>
</feature>
<evidence type="ECO:0000313" key="2">
    <source>
        <dbReference type="EMBL" id="OLS59206.1"/>
    </source>
</evidence>
<dbReference type="Proteomes" id="UP000186736">
    <property type="component" value="Unassembled WGS sequence"/>
</dbReference>
<comment type="caution">
    <text evidence="2">The sequence shown here is derived from an EMBL/GenBank/DDBJ whole genome shotgun (WGS) entry which is preliminary data.</text>
</comment>
<organism evidence="2 3">
    <name type="scientific">Pseudomonas putida</name>
    <name type="common">Arthrobacter siderocapsulatus</name>
    <dbReference type="NCBI Taxonomy" id="303"/>
    <lineage>
        <taxon>Bacteria</taxon>
        <taxon>Pseudomonadati</taxon>
        <taxon>Pseudomonadota</taxon>
        <taxon>Gammaproteobacteria</taxon>
        <taxon>Pseudomonadales</taxon>
        <taxon>Pseudomonadaceae</taxon>
        <taxon>Pseudomonas</taxon>
    </lineage>
</organism>